<protein>
    <recommendedName>
        <fullName evidence="4">Transmembrane protein</fullName>
    </recommendedName>
</protein>
<feature type="region of interest" description="Disordered" evidence="1">
    <location>
        <begin position="508"/>
        <end position="535"/>
    </location>
</feature>
<reference evidence="3" key="1">
    <citation type="journal article" date="2020" name="Nature">
        <title>Giant virus diversity and host interactions through global metagenomics.</title>
        <authorList>
            <person name="Schulz F."/>
            <person name="Roux S."/>
            <person name="Paez-Espino D."/>
            <person name="Jungbluth S."/>
            <person name="Walsh D.A."/>
            <person name="Denef V.J."/>
            <person name="McMahon K.D."/>
            <person name="Konstantinidis K.T."/>
            <person name="Eloe-Fadrosh E.A."/>
            <person name="Kyrpides N.C."/>
            <person name="Woyke T."/>
        </authorList>
    </citation>
    <scope>NUCLEOTIDE SEQUENCE</scope>
    <source>
        <strain evidence="3">GVMAG-M-3300021354-14</strain>
    </source>
</reference>
<feature type="transmembrane region" description="Helical" evidence="2">
    <location>
        <begin position="472"/>
        <end position="493"/>
    </location>
</feature>
<name>A0A6C0CLG4_9ZZZZ</name>
<keyword evidence="2" id="KW-1133">Transmembrane helix</keyword>
<sequence length="535" mass="58257">MKHMYLIILIVTSFLLIAAGVLLPLYFLKWKPDSSKSLISAGTAAFTVFQVDFNSYFCTYFFSLRDRTLTTTGNDKYTRTDKNMMSIMKTDSTGCVFTFRENLNTPRVPTDLDLLTIDGVNTNRSLQELCGGTSTVLTFIPYFSTGWTGTMIATDQQINAKLASLAAEGENMETSPTQNNGAFYIATNSTGNYLSLNLGKIENGSLSPITNRNYAFNASQFPNTAFIFSDPTYNMTEIISTSAYNTNFGPYAMPTFNQSITAAGRVTIGASSPLYTSFILKVPALFVQNIQNELVSTTGEIVSLKVPQMPTAALTPYLKSGVSIMTLSTAQGIFGTNANIPLDISINSTTGVKDETQSYGMFCDNSSNLVYAVYNNTAATAKFVTYPTTAKAAAFVMLTGTSLTQSNVGDVLNLSILGTTYSAVPKKPVDIPSPPVLPLPNPPTTPEETQQQSFYEQTQHPKKSFYTKNKTVIYVVIGVFTAISLSAMIYLMIRFYWKKPMLDNATPATPTETTTATTTPTQTPTVTTTQTVTTP</sequence>
<proteinExistence type="predicted"/>
<evidence type="ECO:0000313" key="3">
    <source>
        <dbReference type="EMBL" id="QHT05057.1"/>
    </source>
</evidence>
<dbReference type="AlphaFoldDB" id="A0A6C0CLG4"/>
<evidence type="ECO:0008006" key="4">
    <source>
        <dbReference type="Google" id="ProtNLM"/>
    </source>
</evidence>
<accession>A0A6C0CLG4</accession>
<dbReference type="EMBL" id="MN739449">
    <property type="protein sequence ID" value="QHT05057.1"/>
    <property type="molecule type" value="Genomic_DNA"/>
</dbReference>
<keyword evidence="2" id="KW-0812">Transmembrane</keyword>
<keyword evidence="2" id="KW-0472">Membrane</keyword>
<organism evidence="3">
    <name type="scientific">viral metagenome</name>
    <dbReference type="NCBI Taxonomy" id="1070528"/>
    <lineage>
        <taxon>unclassified sequences</taxon>
        <taxon>metagenomes</taxon>
        <taxon>organismal metagenomes</taxon>
    </lineage>
</organism>
<evidence type="ECO:0000256" key="2">
    <source>
        <dbReference type="SAM" id="Phobius"/>
    </source>
</evidence>
<feature type="transmembrane region" description="Helical" evidence="2">
    <location>
        <begin position="6"/>
        <end position="28"/>
    </location>
</feature>
<evidence type="ECO:0000256" key="1">
    <source>
        <dbReference type="SAM" id="MobiDB-lite"/>
    </source>
</evidence>